<dbReference type="CDD" id="cd21990">
    <property type="entry name" value="HMG-box_CIC-like"/>
    <property type="match status" value="1"/>
</dbReference>
<proteinExistence type="predicted"/>
<evidence type="ECO:0000256" key="4">
    <source>
        <dbReference type="ARBA" id="ARBA00023163"/>
    </source>
</evidence>
<dbReference type="SUPFAM" id="SSF47095">
    <property type="entry name" value="HMG-box"/>
    <property type="match status" value="1"/>
</dbReference>
<evidence type="ECO:0000256" key="2">
    <source>
        <dbReference type="ARBA" id="ARBA00023015"/>
    </source>
</evidence>
<keyword evidence="5 6" id="KW-0539">Nucleus</keyword>
<evidence type="ECO:0000256" key="5">
    <source>
        <dbReference type="ARBA" id="ARBA00023242"/>
    </source>
</evidence>
<feature type="region of interest" description="Disordered" evidence="7">
    <location>
        <begin position="180"/>
        <end position="203"/>
    </location>
</feature>
<name>A0A158PDH3_ANGCS</name>
<feature type="region of interest" description="Disordered" evidence="7">
    <location>
        <begin position="588"/>
        <end position="620"/>
    </location>
</feature>
<dbReference type="AlphaFoldDB" id="A0A158PDH3"/>
<dbReference type="Gene3D" id="2.30.30.140">
    <property type="match status" value="1"/>
</dbReference>
<dbReference type="EMBL" id="UYYA01000074">
    <property type="protein sequence ID" value="VDM52251.1"/>
    <property type="molecule type" value="Genomic_DNA"/>
</dbReference>
<dbReference type="InterPro" id="IPR052412">
    <property type="entry name" value="CC-Dev_Transcription_Reg"/>
</dbReference>
<dbReference type="GO" id="GO:0000981">
    <property type="term" value="F:DNA-binding transcription factor activity, RNA polymerase II-specific"/>
    <property type="evidence" value="ECO:0007669"/>
    <property type="project" value="TreeGrafter"/>
</dbReference>
<feature type="DNA-binding region" description="HMG box" evidence="6">
    <location>
        <begin position="623"/>
        <end position="691"/>
    </location>
</feature>
<evidence type="ECO:0000313" key="9">
    <source>
        <dbReference type="EMBL" id="VDM52251.1"/>
    </source>
</evidence>
<keyword evidence="10" id="KW-1185">Reference proteome</keyword>
<feature type="compositionally biased region" description="Basic and acidic residues" evidence="7">
    <location>
        <begin position="605"/>
        <end position="620"/>
    </location>
</feature>
<dbReference type="PANTHER" id="PTHR13059:SF13">
    <property type="entry name" value="PROTEIN CAPICUA HOMOLOG"/>
    <property type="match status" value="1"/>
</dbReference>
<keyword evidence="4" id="KW-0804">Transcription</keyword>
<sequence>MEKQEESPSQAAGILFPASQRSTIDDTSSHSNQELASAAVVNALRFPSTSSLFPSELLRTLGVSHPYSPNAEEGLSPPVNLLEWLGTRVLARVSSGGYQPGSIKNVHDNKDVVVQFDDGQELRFDDVMNETNSNLIIADQAPSPSMVRVTSSECDSSVSRANLRLLRPPWYEELMATLESRHSDARSSSTTTPQSVLASPLTAPSTNGIMPNIPLSPESIITFLALRQQHVQQQLQAHQNSFCEQASGSKPPIVGCIDSDDDQGTSQQHDSIAGSELTGFRKRHAAFPPRLFVPPHEAVTFDDDPSTSAQTAHIFTPMNTTQRYKKGEIVTNPGGIRKKFNGKQWRRLCSKDGCNKCDAKDAHLNLTIINQHHTDLVHLRCPTAYQSQSLGSLPPDTSMPSSSSTRYSTETPQTLFGSKLVTAPTIPTTRPATIADQVAEMDRTSQAQTLLNLSQLRFDSFPQVHQLLPLMPTAGCRSDFTMLTGAFQFSTALQQNFAAPLLQQQLLQQQISAQQTSLTNNSVKQEEEEEEEGDEDDNVSVCRKSDGSEDGADRDDDSHGNGGSTAAGRSYNGANNQTLKMLSDDFSEVEDQYDQQNEQPPSIEFTKEKNNEKPKLERKREHIRRPMNAFMIFSKRHRPMVHNKYPNRDNRTVSKILGEWWYALGTDEKQQYHKLATQVKEAHFKAHPDWKWCAKDKKSRSELTQNNTQRPGKDSIALQTFNFDFKTSDEMGRTPTGDVDNDAITHITPALPRPTPLRGDGTDIGFESPLMSPGLVALPSFLSPNISFPASPLVGSSFDPTVIQRRVSGQVAAIRPPSRFFTPPTIGAMSPIPSAAVSPNLYNICVPSPSAGFLQGICSPVLNEFSSPMAIPQRMSPKSPMWIKSAPALVSPRSTDSTFVFSQPKSTSVSEQSLPNIQEKTETASTIPSTTISACSAVQEPFVLMPTPAQRGVAKGQKRSLGTTTSEEMESESITNCGENGNSVMKKFFKRSDETMDRVLDQVDFQNKFAKLPEFTVDQLKNGCVGSLPSTPSRLIRNLRDKVRDSPRNTPLVSTASSGVFFGPTFNNCSPELISNDDVIPCTPIDEKSASKRLLEQRRFLVCQLLETAGLFPSSQETSAFQLLHSKVFPNKQSLVLKIREVRQKIMNAVKSVDPTEQPIKDDCQRSSINAFGQMCNVSKP</sequence>
<dbReference type="PROSITE" id="PS50118">
    <property type="entry name" value="HMG_BOX_2"/>
    <property type="match status" value="1"/>
</dbReference>
<protein>
    <submittedName>
        <fullName evidence="11">HMG box domain-containing protein</fullName>
    </submittedName>
</protein>
<keyword evidence="2" id="KW-0805">Transcription regulation</keyword>
<feature type="domain" description="HMG box" evidence="8">
    <location>
        <begin position="623"/>
        <end position="691"/>
    </location>
</feature>
<dbReference type="InterPro" id="IPR058606">
    <property type="entry name" value="HTH_Cic_C"/>
</dbReference>
<dbReference type="FunFam" id="1.10.30.10:FF:000075">
    <property type="entry name" value="Capicua transcriptional repressor a"/>
    <property type="match status" value="1"/>
</dbReference>
<feature type="region of interest" description="Disordered" evidence="7">
    <location>
        <begin position="388"/>
        <end position="410"/>
    </location>
</feature>
<dbReference type="GO" id="GO:0000977">
    <property type="term" value="F:RNA polymerase II transcription regulatory region sequence-specific DNA binding"/>
    <property type="evidence" value="ECO:0007669"/>
    <property type="project" value="TreeGrafter"/>
</dbReference>
<evidence type="ECO:0000313" key="11">
    <source>
        <dbReference type="WBParaSite" id="ACOC_0000066501-mRNA-1"/>
    </source>
</evidence>
<dbReference type="PANTHER" id="PTHR13059">
    <property type="entry name" value="HMG-BOX TRANSCRIPTION FACTOR BBX"/>
    <property type="match status" value="1"/>
</dbReference>
<evidence type="ECO:0000256" key="6">
    <source>
        <dbReference type="PROSITE-ProRule" id="PRU00267"/>
    </source>
</evidence>
<accession>A0A158PDH3</accession>
<evidence type="ECO:0000259" key="8">
    <source>
        <dbReference type="PROSITE" id="PS50118"/>
    </source>
</evidence>
<dbReference type="InterPro" id="IPR036910">
    <property type="entry name" value="HMG_box_dom_sf"/>
</dbReference>
<feature type="compositionally biased region" description="Acidic residues" evidence="7">
    <location>
        <begin position="526"/>
        <end position="538"/>
    </location>
</feature>
<dbReference type="InterPro" id="IPR032147">
    <property type="entry name" value="Cic_dom"/>
</dbReference>
<keyword evidence="3 6" id="KW-0238">DNA-binding</keyword>
<reference evidence="9 10" key="2">
    <citation type="submission" date="2018-11" db="EMBL/GenBank/DDBJ databases">
        <authorList>
            <consortium name="Pathogen Informatics"/>
        </authorList>
    </citation>
    <scope>NUCLEOTIDE SEQUENCE [LARGE SCALE GENOMIC DNA]</scope>
    <source>
        <strain evidence="9 10">Costa Rica</strain>
    </source>
</reference>
<dbReference type="SMART" id="SM00398">
    <property type="entry name" value="HMG"/>
    <property type="match status" value="1"/>
</dbReference>
<dbReference type="GO" id="GO:0005634">
    <property type="term" value="C:nucleus"/>
    <property type="evidence" value="ECO:0007669"/>
    <property type="project" value="UniProtKB-UniRule"/>
</dbReference>
<dbReference type="Pfam" id="PF16090">
    <property type="entry name" value="DUF4819"/>
    <property type="match status" value="1"/>
</dbReference>
<feature type="region of interest" description="Disordered" evidence="7">
    <location>
        <begin position="950"/>
        <end position="977"/>
    </location>
</feature>
<gene>
    <name evidence="9" type="ORF">ACOC_LOCUS666</name>
</gene>
<feature type="region of interest" description="Disordered" evidence="7">
    <location>
        <begin position="517"/>
        <end position="574"/>
    </location>
</feature>
<dbReference type="WBParaSite" id="ACOC_0000066501-mRNA-1">
    <property type="protein sequence ID" value="ACOC_0000066501-mRNA-1"/>
    <property type="gene ID" value="ACOC_0000066501"/>
</dbReference>
<dbReference type="STRING" id="334426.A0A158PDH3"/>
<dbReference type="Pfam" id="PF00505">
    <property type="entry name" value="HMG_box"/>
    <property type="match status" value="1"/>
</dbReference>
<dbReference type="InterPro" id="IPR009071">
    <property type="entry name" value="HMG_box_dom"/>
</dbReference>
<dbReference type="InterPro" id="IPR058607">
    <property type="entry name" value="HMG-box_Cic-like"/>
</dbReference>
<feature type="compositionally biased region" description="Low complexity" evidence="7">
    <location>
        <begin position="392"/>
        <end position="410"/>
    </location>
</feature>
<dbReference type="Pfam" id="PF25981">
    <property type="entry name" value="HTH_Cic_C"/>
    <property type="match status" value="1"/>
</dbReference>
<evidence type="ECO:0000256" key="3">
    <source>
        <dbReference type="ARBA" id="ARBA00023125"/>
    </source>
</evidence>
<dbReference type="Proteomes" id="UP000267027">
    <property type="component" value="Unassembled WGS sequence"/>
</dbReference>
<feature type="compositionally biased region" description="Polar residues" evidence="7">
    <location>
        <begin position="186"/>
        <end position="203"/>
    </location>
</feature>
<evidence type="ECO:0000256" key="1">
    <source>
        <dbReference type="ARBA" id="ARBA00022553"/>
    </source>
</evidence>
<reference evidence="11" key="1">
    <citation type="submission" date="2016-04" db="UniProtKB">
        <authorList>
            <consortium name="WormBaseParasite"/>
        </authorList>
    </citation>
    <scope>IDENTIFICATION</scope>
</reference>
<keyword evidence="1" id="KW-0597">Phosphoprotein</keyword>
<organism evidence="11">
    <name type="scientific">Angiostrongylus costaricensis</name>
    <name type="common">Nematode worm</name>
    <dbReference type="NCBI Taxonomy" id="334426"/>
    <lineage>
        <taxon>Eukaryota</taxon>
        <taxon>Metazoa</taxon>
        <taxon>Ecdysozoa</taxon>
        <taxon>Nematoda</taxon>
        <taxon>Chromadorea</taxon>
        <taxon>Rhabditida</taxon>
        <taxon>Rhabditina</taxon>
        <taxon>Rhabditomorpha</taxon>
        <taxon>Strongyloidea</taxon>
        <taxon>Metastrongylidae</taxon>
        <taxon>Angiostrongylus</taxon>
    </lineage>
</organism>
<feature type="region of interest" description="Disordered" evidence="7">
    <location>
        <begin position="1"/>
        <end position="30"/>
    </location>
</feature>
<dbReference type="Gene3D" id="1.10.30.10">
    <property type="entry name" value="High mobility group box domain"/>
    <property type="match status" value="1"/>
</dbReference>
<evidence type="ECO:0000256" key="7">
    <source>
        <dbReference type="SAM" id="MobiDB-lite"/>
    </source>
</evidence>
<dbReference type="OrthoDB" id="2377365at2759"/>
<evidence type="ECO:0000313" key="10">
    <source>
        <dbReference type="Proteomes" id="UP000267027"/>
    </source>
</evidence>